<accession>A0ABU1TJ25</accession>
<gene>
    <name evidence="1" type="ORF">J2W55_004710</name>
</gene>
<name>A0ABU1TJ25_9SPHI</name>
<keyword evidence="2" id="KW-1185">Reference proteome</keyword>
<dbReference type="EMBL" id="JAVDUU010000004">
    <property type="protein sequence ID" value="MDR6944850.1"/>
    <property type="molecule type" value="Genomic_DNA"/>
</dbReference>
<evidence type="ECO:0000313" key="2">
    <source>
        <dbReference type="Proteomes" id="UP001247620"/>
    </source>
</evidence>
<dbReference type="Proteomes" id="UP001247620">
    <property type="component" value="Unassembled WGS sequence"/>
</dbReference>
<comment type="caution">
    <text evidence="1">The sequence shown here is derived from an EMBL/GenBank/DDBJ whole genome shotgun (WGS) entry which is preliminary data.</text>
</comment>
<organism evidence="1 2">
    <name type="scientific">Mucilaginibacter pocheonensis</name>
    <dbReference type="NCBI Taxonomy" id="398050"/>
    <lineage>
        <taxon>Bacteria</taxon>
        <taxon>Pseudomonadati</taxon>
        <taxon>Bacteroidota</taxon>
        <taxon>Sphingobacteriia</taxon>
        <taxon>Sphingobacteriales</taxon>
        <taxon>Sphingobacteriaceae</taxon>
        <taxon>Mucilaginibacter</taxon>
    </lineage>
</organism>
<evidence type="ECO:0000313" key="1">
    <source>
        <dbReference type="EMBL" id="MDR6944850.1"/>
    </source>
</evidence>
<sequence length="59" mass="6820">MKTVYTLITVAGKWLREYPRKTTYRQTGDRVNTLIINTVNSETQLSSIPPVIVNSIKYF</sequence>
<proteinExistence type="predicted"/>
<dbReference type="RefSeq" id="WP_310101761.1">
    <property type="nucleotide sequence ID" value="NZ_JAVDUU010000004.1"/>
</dbReference>
<reference evidence="1 2" key="1">
    <citation type="submission" date="2023-07" db="EMBL/GenBank/DDBJ databases">
        <title>Sorghum-associated microbial communities from plants grown in Nebraska, USA.</title>
        <authorList>
            <person name="Schachtman D."/>
        </authorList>
    </citation>
    <scope>NUCLEOTIDE SEQUENCE [LARGE SCALE GENOMIC DNA]</scope>
    <source>
        <strain evidence="1 2">3262</strain>
    </source>
</reference>
<protein>
    <submittedName>
        <fullName evidence="1">Uncharacterized protein</fullName>
    </submittedName>
</protein>